<dbReference type="AlphaFoldDB" id="G3ICZ2"/>
<name>G3ICZ2_CRIGR</name>
<evidence type="ECO:0000313" key="3">
    <source>
        <dbReference type="Proteomes" id="UP000001075"/>
    </source>
</evidence>
<feature type="region of interest" description="Disordered" evidence="1">
    <location>
        <begin position="59"/>
        <end position="80"/>
    </location>
</feature>
<reference evidence="3" key="1">
    <citation type="journal article" date="2011" name="Nat. Biotechnol.">
        <title>The genomic sequence of the Chinese hamster ovary (CHO)-K1 cell line.</title>
        <authorList>
            <person name="Xu X."/>
            <person name="Nagarajan H."/>
            <person name="Lewis N.E."/>
            <person name="Pan S."/>
            <person name="Cai Z."/>
            <person name="Liu X."/>
            <person name="Chen W."/>
            <person name="Xie M."/>
            <person name="Wang W."/>
            <person name="Hammond S."/>
            <person name="Andersen M.R."/>
            <person name="Neff N."/>
            <person name="Passarelli B."/>
            <person name="Koh W."/>
            <person name="Fan H.C."/>
            <person name="Wang J."/>
            <person name="Gui Y."/>
            <person name="Lee K.H."/>
            <person name="Betenbaugh M.J."/>
            <person name="Quake S.R."/>
            <person name="Famili I."/>
            <person name="Palsson B.O."/>
            <person name="Wang J."/>
        </authorList>
    </citation>
    <scope>NUCLEOTIDE SEQUENCE [LARGE SCALE GENOMIC DNA]</scope>
    <source>
        <strain evidence="3">CHO K1 cell line</strain>
    </source>
</reference>
<sequence length="80" mass="8572">MWHPIVPLLLSPVDLSCRTSARSSRLAVVPLALVVLKQGMGALSCSDHSPFSDPLLLGGASHEEEEQYPPRKLKIGVPAT</sequence>
<dbReference type="EMBL" id="JH001980">
    <property type="protein sequence ID" value="EGW12875.1"/>
    <property type="molecule type" value="Genomic_DNA"/>
</dbReference>
<dbReference type="Proteomes" id="UP000001075">
    <property type="component" value="Unassembled WGS sequence"/>
</dbReference>
<evidence type="ECO:0000313" key="2">
    <source>
        <dbReference type="EMBL" id="EGW12875.1"/>
    </source>
</evidence>
<proteinExistence type="predicted"/>
<dbReference type="InParanoid" id="G3ICZ2"/>
<gene>
    <name evidence="2" type="ORF">I79_021553</name>
</gene>
<protein>
    <submittedName>
        <fullName evidence="2">Uncharacterized protein</fullName>
    </submittedName>
</protein>
<evidence type="ECO:0000256" key="1">
    <source>
        <dbReference type="SAM" id="MobiDB-lite"/>
    </source>
</evidence>
<accession>G3ICZ2</accession>
<organism evidence="2 3">
    <name type="scientific">Cricetulus griseus</name>
    <name type="common">Chinese hamster</name>
    <name type="synonym">Cricetulus barabensis griseus</name>
    <dbReference type="NCBI Taxonomy" id="10029"/>
    <lineage>
        <taxon>Eukaryota</taxon>
        <taxon>Metazoa</taxon>
        <taxon>Chordata</taxon>
        <taxon>Craniata</taxon>
        <taxon>Vertebrata</taxon>
        <taxon>Euteleostomi</taxon>
        <taxon>Mammalia</taxon>
        <taxon>Eutheria</taxon>
        <taxon>Euarchontoglires</taxon>
        <taxon>Glires</taxon>
        <taxon>Rodentia</taxon>
        <taxon>Myomorpha</taxon>
        <taxon>Muroidea</taxon>
        <taxon>Cricetidae</taxon>
        <taxon>Cricetinae</taxon>
        <taxon>Cricetulus</taxon>
    </lineage>
</organism>